<feature type="compositionally biased region" description="Low complexity" evidence="2">
    <location>
        <begin position="1"/>
        <end position="33"/>
    </location>
</feature>
<dbReference type="EMBL" id="CP042430">
    <property type="protein sequence ID" value="QEC46605.1"/>
    <property type="molecule type" value="Genomic_DNA"/>
</dbReference>
<name>A0A5B8U1B8_9ACTN</name>
<proteinExistence type="predicted"/>
<dbReference type="RefSeq" id="WP_146916000.1">
    <property type="nucleotide sequence ID" value="NZ_CP042430.1"/>
</dbReference>
<keyword evidence="1" id="KW-0175">Coiled coil</keyword>
<feature type="region of interest" description="Disordered" evidence="2">
    <location>
        <begin position="1"/>
        <end position="53"/>
    </location>
</feature>
<sequence length="194" mass="21178">MATTATTQRKTAATKRSTAAKKAAATRSANQAAEARKRTTAAKMAAETRRELAKTPVDRVQEYAERAVLVPLGATLVARDAVVGAVDGLRTSLGSRAAAEKELQVRRRRLEAELKRFERRGSTARTRFERDLKQRRTRLQRDAKSLGKQVSTTGKDVTAQADFVTSRVENLVQTGRTAGQKAATTVQERIASVV</sequence>
<reference evidence="3 4" key="1">
    <citation type="journal article" date="2018" name="J. Microbiol.">
        <title>Baekduia soli gen. nov., sp. nov., a novel bacterium isolated from the soil of Baekdu Mountain and proposal of a novel family name, Baekduiaceae fam. nov.</title>
        <authorList>
            <person name="An D.S."/>
            <person name="Siddiqi M.Z."/>
            <person name="Kim K.H."/>
            <person name="Yu H.S."/>
            <person name="Im W.T."/>
        </authorList>
    </citation>
    <scope>NUCLEOTIDE SEQUENCE [LARGE SCALE GENOMIC DNA]</scope>
    <source>
        <strain evidence="3 4">BR7-21</strain>
    </source>
</reference>
<feature type="coiled-coil region" evidence="1">
    <location>
        <begin position="100"/>
        <end position="149"/>
    </location>
</feature>
<keyword evidence="4" id="KW-1185">Reference proteome</keyword>
<dbReference type="KEGG" id="bsol:FSW04_02760"/>
<evidence type="ECO:0000256" key="1">
    <source>
        <dbReference type="SAM" id="Coils"/>
    </source>
</evidence>
<dbReference type="Proteomes" id="UP000321805">
    <property type="component" value="Chromosome"/>
</dbReference>
<gene>
    <name evidence="3" type="ORF">FSW04_02760</name>
</gene>
<organism evidence="3 4">
    <name type="scientific">Baekduia soli</name>
    <dbReference type="NCBI Taxonomy" id="496014"/>
    <lineage>
        <taxon>Bacteria</taxon>
        <taxon>Bacillati</taxon>
        <taxon>Actinomycetota</taxon>
        <taxon>Thermoleophilia</taxon>
        <taxon>Solirubrobacterales</taxon>
        <taxon>Baekduiaceae</taxon>
        <taxon>Baekduia</taxon>
    </lineage>
</organism>
<evidence type="ECO:0000313" key="4">
    <source>
        <dbReference type="Proteomes" id="UP000321805"/>
    </source>
</evidence>
<dbReference type="OrthoDB" id="5244747at2"/>
<accession>A0A5B8U1B8</accession>
<evidence type="ECO:0000256" key="2">
    <source>
        <dbReference type="SAM" id="MobiDB-lite"/>
    </source>
</evidence>
<protein>
    <submittedName>
        <fullName evidence="3">Uncharacterized protein</fullName>
    </submittedName>
</protein>
<evidence type="ECO:0000313" key="3">
    <source>
        <dbReference type="EMBL" id="QEC46605.1"/>
    </source>
</evidence>
<dbReference type="AlphaFoldDB" id="A0A5B8U1B8"/>